<reference evidence="4 5" key="1">
    <citation type="journal article" date="2016" name="Sci. Rep.">
        <title>Metabolic traits of an uncultured archaeal lineage -MSBL1- from brine pools of the Red Sea.</title>
        <authorList>
            <person name="Mwirichia R."/>
            <person name="Alam I."/>
            <person name="Rashid M."/>
            <person name="Vinu M."/>
            <person name="Ba-Alawi W."/>
            <person name="Anthony Kamau A."/>
            <person name="Kamanda Ngugi D."/>
            <person name="Goker M."/>
            <person name="Klenk H.P."/>
            <person name="Bajic V."/>
            <person name="Stingl U."/>
        </authorList>
    </citation>
    <scope>NUCLEOTIDE SEQUENCE [LARGE SCALE GENOMIC DNA]</scope>
    <source>
        <strain evidence="4">SCGC-AAA833K04</strain>
    </source>
</reference>
<dbReference type="InterPro" id="IPR004553">
    <property type="entry name" value="HMG_CoA_Rdtase_bac-typ"/>
</dbReference>
<evidence type="ECO:0000256" key="1">
    <source>
        <dbReference type="ARBA" id="ARBA00007661"/>
    </source>
</evidence>
<dbReference type="InterPro" id="IPR002202">
    <property type="entry name" value="HMG_CoA_Rdtase"/>
</dbReference>
<dbReference type="Gene3D" id="1.10.8.660">
    <property type="match status" value="1"/>
</dbReference>
<dbReference type="PRINTS" id="PR00071">
    <property type="entry name" value="HMGCOARDTASE"/>
</dbReference>
<dbReference type="PROSITE" id="PS50065">
    <property type="entry name" value="HMG_COA_REDUCTASE_4"/>
    <property type="match status" value="1"/>
</dbReference>
<dbReference type="CDD" id="cd00644">
    <property type="entry name" value="HMG-CoA_reductase_classII"/>
    <property type="match status" value="1"/>
</dbReference>
<dbReference type="PANTHER" id="PTHR10572:SF24">
    <property type="entry name" value="3-HYDROXY-3-METHYLGLUTARYL-COENZYME A REDUCTASE"/>
    <property type="match status" value="1"/>
</dbReference>
<dbReference type="EMBL" id="LHYN01000011">
    <property type="protein sequence ID" value="KXB09192.1"/>
    <property type="molecule type" value="Genomic_DNA"/>
</dbReference>
<accession>A0A133VRY2</accession>
<organism evidence="4 5">
    <name type="scientific">candidate division MSBL1 archaeon SCGC-AAA833K04</name>
    <dbReference type="NCBI Taxonomy" id="1698258"/>
    <lineage>
        <taxon>Archaea</taxon>
        <taxon>Methanobacteriati</taxon>
        <taxon>Methanobacteriota</taxon>
        <taxon>candidate division MSBL1</taxon>
    </lineage>
</organism>
<comment type="similarity">
    <text evidence="1 3">Belongs to the HMG-CoA reductase family.</text>
</comment>
<dbReference type="PROSITE" id="PS01192">
    <property type="entry name" value="HMG_COA_REDUCTASE_3"/>
    <property type="match status" value="1"/>
</dbReference>
<evidence type="ECO:0000313" key="4">
    <source>
        <dbReference type="EMBL" id="KXB09192.1"/>
    </source>
</evidence>
<evidence type="ECO:0000313" key="5">
    <source>
        <dbReference type="Proteomes" id="UP000070038"/>
    </source>
</evidence>
<dbReference type="Gene3D" id="3.90.770.10">
    <property type="entry name" value="3-hydroxy-3-methylglutaryl-coenzyme A Reductase, Chain A, domain 2"/>
    <property type="match status" value="2"/>
</dbReference>
<name>A0A133VRY2_9EURY</name>
<dbReference type="InterPro" id="IPR023076">
    <property type="entry name" value="HMG_CoA_Rdtase_CS"/>
</dbReference>
<dbReference type="GO" id="GO:0015936">
    <property type="term" value="P:coenzyme A metabolic process"/>
    <property type="evidence" value="ECO:0007669"/>
    <property type="project" value="InterPro"/>
</dbReference>
<evidence type="ECO:0000256" key="2">
    <source>
        <dbReference type="ARBA" id="ARBA00023002"/>
    </source>
</evidence>
<dbReference type="SUPFAM" id="SSF56542">
    <property type="entry name" value="Substrate-binding domain of HMG-CoA reductase"/>
    <property type="match status" value="1"/>
</dbReference>
<dbReference type="Pfam" id="PF00368">
    <property type="entry name" value="HMG-CoA_red"/>
    <property type="match status" value="1"/>
</dbReference>
<dbReference type="GO" id="GO:0004420">
    <property type="term" value="F:hydroxymethylglutaryl-CoA reductase (NADPH) activity"/>
    <property type="evidence" value="ECO:0007669"/>
    <property type="project" value="InterPro"/>
</dbReference>
<proteinExistence type="inferred from homology"/>
<keyword evidence="2 3" id="KW-0560">Oxidoreductase</keyword>
<keyword evidence="5" id="KW-1185">Reference proteome</keyword>
<dbReference type="InterPro" id="IPR023074">
    <property type="entry name" value="HMG_CoA_Rdtase_cat_sf"/>
</dbReference>
<dbReference type="PANTHER" id="PTHR10572">
    <property type="entry name" value="3-HYDROXY-3-METHYLGLUTARYL-COENZYME A REDUCTASE"/>
    <property type="match status" value="1"/>
</dbReference>
<dbReference type="AlphaFoldDB" id="A0A133VRY2"/>
<dbReference type="NCBIfam" id="TIGR00532">
    <property type="entry name" value="HMG_CoA_R_NAD"/>
    <property type="match status" value="1"/>
</dbReference>
<dbReference type="InterPro" id="IPR009029">
    <property type="entry name" value="HMG_CoA_Rdtase_sub-bd_dom_sf"/>
</dbReference>
<sequence length="422" mass="45406">MSKSSEISGFYKLSTDERLEIVKDFADLEDEEVSLLKKTGALDLGKADKMIENVIGTLELPLGIAVNFRINEKDYLIPMAIEEPSVVAAASNAAKMARDKGGFETESTPPHMIGQIQVTNLDDIGEAKKAIEENKEEILELANEQDPVLIKLGGGAEDLELREIETQRGPMLIIHLIIDTRDAMGANVVNTMAEAVAPMIERITGGRVYLRIVSNLATHRLARAKAVFSKEALGGEEVVDGILEAYAFAAADPYRCTTHNKGVMNGIISLALATGNDTRALESGAHSYSAIEGNYKPLTKWEKDEEGNLVGEIEVPVAVGIIGGATKVNPIARISLKILGVESARELGEVMAALGLAQNLAALRALSAEGIQKGHMRLHARNVATTAGAEGELADKVVNRLIEEGQINVERAKEILNELTKK</sequence>
<dbReference type="PROSITE" id="PS00318">
    <property type="entry name" value="HMG_COA_REDUCTASE_2"/>
    <property type="match status" value="1"/>
</dbReference>
<comment type="caution">
    <text evidence="4">The sequence shown here is derived from an EMBL/GenBank/DDBJ whole genome shotgun (WGS) entry which is preliminary data.</text>
</comment>
<protein>
    <recommendedName>
        <fullName evidence="3">3-hydroxy-3-methylglutaryl coenzyme A reductase</fullName>
        <shortName evidence="3">HMG-CoA reductase</shortName>
    </recommendedName>
</protein>
<dbReference type="SUPFAM" id="SSF55035">
    <property type="entry name" value="NAD-binding domain of HMG-CoA reductase"/>
    <property type="match status" value="1"/>
</dbReference>
<dbReference type="PATRIC" id="fig|1698258.3.peg.35"/>
<gene>
    <name evidence="4" type="ORF">AKJ46_00775</name>
</gene>
<dbReference type="InterPro" id="IPR009023">
    <property type="entry name" value="HMG_CoA_Rdtase_NAD(P)-bd_sf"/>
</dbReference>
<evidence type="ECO:0000256" key="3">
    <source>
        <dbReference type="RuleBase" id="RU361219"/>
    </source>
</evidence>
<dbReference type="Proteomes" id="UP000070038">
    <property type="component" value="Unassembled WGS sequence"/>
</dbReference>